<dbReference type="HOGENOM" id="CLU_1848537_0_0_1"/>
<dbReference type="AlphaFoldDB" id="D8S2K3"/>
<reference evidence="1 2" key="1">
    <citation type="journal article" date="2011" name="Science">
        <title>The Selaginella genome identifies genetic changes associated with the evolution of vascular plants.</title>
        <authorList>
            <person name="Banks J.A."/>
            <person name="Nishiyama T."/>
            <person name="Hasebe M."/>
            <person name="Bowman J.L."/>
            <person name="Gribskov M."/>
            <person name="dePamphilis C."/>
            <person name="Albert V.A."/>
            <person name="Aono N."/>
            <person name="Aoyama T."/>
            <person name="Ambrose B.A."/>
            <person name="Ashton N.W."/>
            <person name="Axtell M.J."/>
            <person name="Barker E."/>
            <person name="Barker M.S."/>
            <person name="Bennetzen J.L."/>
            <person name="Bonawitz N.D."/>
            <person name="Chapple C."/>
            <person name="Cheng C."/>
            <person name="Correa L.G."/>
            <person name="Dacre M."/>
            <person name="DeBarry J."/>
            <person name="Dreyer I."/>
            <person name="Elias M."/>
            <person name="Engstrom E.M."/>
            <person name="Estelle M."/>
            <person name="Feng L."/>
            <person name="Finet C."/>
            <person name="Floyd S.K."/>
            <person name="Frommer W.B."/>
            <person name="Fujita T."/>
            <person name="Gramzow L."/>
            <person name="Gutensohn M."/>
            <person name="Harholt J."/>
            <person name="Hattori M."/>
            <person name="Heyl A."/>
            <person name="Hirai T."/>
            <person name="Hiwatashi Y."/>
            <person name="Ishikawa M."/>
            <person name="Iwata M."/>
            <person name="Karol K.G."/>
            <person name="Koehler B."/>
            <person name="Kolukisaoglu U."/>
            <person name="Kubo M."/>
            <person name="Kurata T."/>
            <person name="Lalonde S."/>
            <person name="Li K."/>
            <person name="Li Y."/>
            <person name="Litt A."/>
            <person name="Lyons E."/>
            <person name="Manning G."/>
            <person name="Maruyama T."/>
            <person name="Michael T.P."/>
            <person name="Mikami K."/>
            <person name="Miyazaki S."/>
            <person name="Morinaga S."/>
            <person name="Murata T."/>
            <person name="Mueller-Roeber B."/>
            <person name="Nelson D.R."/>
            <person name="Obara M."/>
            <person name="Oguri Y."/>
            <person name="Olmstead R.G."/>
            <person name="Onodera N."/>
            <person name="Petersen B.L."/>
            <person name="Pils B."/>
            <person name="Prigge M."/>
            <person name="Rensing S.A."/>
            <person name="Riano-Pachon D.M."/>
            <person name="Roberts A.W."/>
            <person name="Sato Y."/>
            <person name="Scheller H.V."/>
            <person name="Schulz B."/>
            <person name="Schulz C."/>
            <person name="Shakirov E.V."/>
            <person name="Shibagaki N."/>
            <person name="Shinohara N."/>
            <person name="Shippen D.E."/>
            <person name="Soerensen I."/>
            <person name="Sotooka R."/>
            <person name="Sugimoto N."/>
            <person name="Sugita M."/>
            <person name="Sumikawa N."/>
            <person name="Tanurdzic M."/>
            <person name="Theissen G."/>
            <person name="Ulvskov P."/>
            <person name="Wakazuki S."/>
            <person name="Weng J.K."/>
            <person name="Willats W.W."/>
            <person name="Wipf D."/>
            <person name="Wolf P.G."/>
            <person name="Yang L."/>
            <person name="Zimmer A.D."/>
            <person name="Zhu Q."/>
            <person name="Mitros T."/>
            <person name="Hellsten U."/>
            <person name="Loque D."/>
            <person name="Otillar R."/>
            <person name="Salamov A."/>
            <person name="Schmutz J."/>
            <person name="Shapiro H."/>
            <person name="Lindquist E."/>
            <person name="Lucas S."/>
            <person name="Rokhsar D."/>
            <person name="Grigoriev I.V."/>
        </authorList>
    </citation>
    <scope>NUCLEOTIDE SEQUENCE [LARGE SCALE GENOMIC DNA]</scope>
</reference>
<dbReference type="InParanoid" id="D8S2K3"/>
<sequence>MPKRMILHYCSQHSRANFLSFSAAATSKCPKATIVDDKHHHILCVRSSRLVTRGSECGQYRAGNFKTTANFQQTKFKLPSSADMKQPRAIVLRQLLQGSPHPENFHFWLRDHAGQDFITKNQEFLTGVVDERGMARGDA</sequence>
<keyword evidence="2" id="KW-1185">Reference proteome</keyword>
<evidence type="ECO:0000313" key="2">
    <source>
        <dbReference type="Proteomes" id="UP000001514"/>
    </source>
</evidence>
<dbReference type="KEGG" id="smo:SELMODRAFT_417239"/>
<name>D8S2K3_SELML</name>
<dbReference type="Proteomes" id="UP000001514">
    <property type="component" value="Unassembled WGS sequence"/>
</dbReference>
<protein>
    <submittedName>
        <fullName evidence="1">Uncharacterized protein</fullName>
    </submittedName>
</protein>
<organism evidence="2">
    <name type="scientific">Selaginella moellendorffii</name>
    <name type="common">Spikemoss</name>
    <dbReference type="NCBI Taxonomy" id="88036"/>
    <lineage>
        <taxon>Eukaryota</taxon>
        <taxon>Viridiplantae</taxon>
        <taxon>Streptophyta</taxon>
        <taxon>Embryophyta</taxon>
        <taxon>Tracheophyta</taxon>
        <taxon>Lycopodiopsida</taxon>
        <taxon>Selaginellales</taxon>
        <taxon>Selaginellaceae</taxon>
        <taxon>Selaginella</taxon>
    </lineage>
</organism>
<dbReference type="EMBL" id="GL377599">
    <property type="protein sequence ID" value="EFJ21474.1"/>
    <property type="molecule type" value="Genomic_DNA"/>
</dbReference>
<dbReference type="Gramene" id="EFJ21474">
    <property type="protein sequence ID" value="EFJ21474"/>
    <property type="gene ID" value="SELMODRAFT_417239"/>
</dbReference>
<proteinExistence type="predicted"/>
<gene>
    <name evidence="1" type="ORF">SELMODRAFT_417239</name>
</gene>
<accession>D8S2K3</accession>
<evidence type="ECO:0000313" key="1">
    <source>
        <dbReference type="EMBL" id="EFJ21474.1"/>
    </source>
</evidence>